<gene>
    <name evidence="2" type="ORF">OHK93_003311</name>
</gene>
<name>A0AA43QUT7_9LECA</name>
<sequence length="174" mass="19221">MVPLTACTQALLRAIGEKLIPGLSFATKIAFLQQTSADDRPLIADSSPAEAQDDVFARSALRNILENDAVRNEVQAELDILSSGDPVEHGGEDWTQIRAYRQLQYNRMRTQLVQSQKNASLRSGARGAQARKEALALERRVEDAGKRIDSKEPPLDSEECRNEPLHASELKNGL</sequence>
<organism evidence="2 3">
    <name type="scientific">Ramalina farinacea</name>
    <dbReference type="NCBI Taxonomy" id="258253"/>
    <lineage>
        <taxon>Eukaryota</taxon>
        <taxon>Fungi</taxon>
        <taxon>Dikarya</taxon>
        <taxon>Ascomycota</taxon>
        <taxon>Pezizomycotina</taxon>
        <taxon>Lecanoromycetes</taxon>
        <taxon>OSLEUM clade</taxon>
        <taxon>Lecanoromycetidae</taxon>
        <taxon>Lecanorales</taxon>
        <taxon>Lecanorineae</taxon>
        <taxon>Ramalinaceae</taxon>
        <taxon>Ramalina</taxon>
    </lineage>
</organism>
<protein>
    <submittedName>
        <fullName evidence="2">Uncharacterized protein</fullName>
    </submittedName>
</protein>
<evidence type="ECO:0000313" key="2">
    <source>
        <dbReference type="EMBL" id="MDI1492099.1"/>
    </source>
</evidence>
<accession>A0AA43QUT7</accession>
<dbReference type="AlphaFoldDB" id="A0AA43QUT7"/>
<feature type="region of interest" description="Disordered" evidence="1">
    <location>
        <begin position="141"/>
        <end position="174"/>
    </location>
</feature>
<keyword evidence="3" id="KW-1185">Reference proteome</keyword>
<dbReference type="EMBL" id="JAPUFD010000017">
    <property type="protein sequence ID" value="MDI1492099.1"/>
    <property type="molecule type" value="Genomic_DNA"/>
</dbReference>
<evidence type="ECO:0000256" key="1">
    <source>
        <dbReference type="SAM" id="MobiDB-lite"/>
    </source>
</evidence>
<proteinExistence type="predicted"/>
<evidence type="ECO:0000313" key="3">
    <source>
        <dbReference type="Proteomes" id="UP001161017"/>
    </source>
</evidence>
<comment type="caution">
    <text evidence="2">The sequence shown here is derived from an EMBL/GenBank/DDBJ whole genome shotgun (WGS) entry which is preliminary data.</text>
</comment>
<dbReference type="Proteomes" id="UP001161017">
    <property type="component" value="Unassembled WGS sequence"/>
</dbReference>
<reference evidence="2" key="1">
    <citation type="journal article" date="2023" name="Genome Biol. Evol.">
        <title>First Whole Genome Sequence and Flow Cytometry Genome Size Data for the Lichen-Forming Fungus Ramalina farinacea (Ascomycota).</title>
        <authorList>
            <person name="Llewellyn T."/>
            <person name="Mian S."/>
            <person name="Hill R."/>
            <person name="Leitch I.J."/>
            <person name="Gaya E."/>
        </authorList>
    </citation>
    <scope>NUCLEOTIDE SEQUENCE</scope>
    <source>
        <strain evidence="2">LIQ254RAFAR</strain>
    </source>
</reference>